<name>A0AAU7VKA9_9FIRM</name>
<dbReference type="AlphaFoldDB" id="A0AAU7VKA9"/>
<feature type="transmembrane region" description="Helical" evidence="1">
    <location>
        <begin position="77"/>
        <end position="100"/>
    </location>
</feature>
<evidence type="ECO:0000256" key="1">
    <source>
        <dbReference type="SAM" id="Phobius"/>
    </source>
</evidence>
<sequence length="172" mass="20136">MFFYILILYFLLIASHELGHFLTGWYLGIPPNRMSVQLFKYPPQVLLKDNSGGKVSVDNFEKYFKIMEKYISTEKAFWFYIIGGNIFEFMTVLVLSIFALSIEAFPLFPVRISIFLMFLTSLAYLAIDVVFTLYVKRPYGDFSGAWMIKPFLTSVFYVVYFGSYILIYLLLK</sequence>
<reference evidence="2" key="1">
    <citation type="journal article" date="2013" name="Extremophiles">
        <title>Proteinivorax tanatarense gen. nov., sp. nov., an anaerobic, haloalkaliphilic, proteolytic bacterium isolated from a decaying algal bloom, and proposal of Proteinivoraceae fam. nov.</title>
        <authorList>
            <person name="Kevbrin V."/>
            <person name="Boltyanskaya Y."/>
            <person name="Zhilina T."/>
            <person name="Kolganova T."/>
            <person name="Lavrentjeva E."/>
            <person name="Kuznetsov B."/>
        </authorList>
    </citation>
    <scope>NUCLEOTIDE SEQUENCE</scope>
    <source>
        <strain evidence="2">Z-910T</strain>
    </source>
</reference>
<dbReference type="EMBL" id="CP158367">
    <property type="protein sequence ID" value="XBX74407.1"/>
    <property type="molecule type" value="Genomic_DNA"/>
</dbReference>
<evidence type="ECO:0000313" key="2">
    <source>
        <dbReference type="EMBL" id="XBX74407.1"/>
    </source>
</evidence>
<protein>
    <recommendedName>
        <fullName evidence="3">Peptidase M50 domain-containing protein</fullName>
    </recommendedName>
</protein>
<proteinExistence type="predicted"/>
<organism evidence="2">
    <name type="scientific">Proteinivorax tanatarense</name>
    <dbReference type="NCBI Taxonomy" id="1260629"/>
    <lineage>
        <taxon>Bacteria</taxon>
        <taxon>Bacillati</taxon>
        <taxon>Bacillota</taxon>
        <taxon>Clostridia</taxon>
        <taxon>Eubacteriales</taxon>
        <taxon>Proteinivoracaceae</taxon>
        <taxon>Proteinivorax</taxon>
    </lineage>
</organism>
<evidence type="ECO:0008006" key="3">
    <source>
        <dbReference type="Google" id="ProtNLM"/>
    </source>
</evidence>
<keyword evidence="1" id="KW-0472">Membrane</keyword>
<keyword evidence="1" id="KW-1133">Transmembrane helix</keyword>
<feature type="transmembrane region" description="Helical" evidence="1">
    <location>
        <begin position="154"/>
        <end position="171"/>
    </location>
</feature>
<dbReference type="RefSeq" id="WP_350343161.1">
    <property type="nucleotide sequence ID" value="NZ_CP158367.1"/>
</dbReference>
<reference evidence="2" key="2">
    <citation type="submission" date="2024-06" db="EMBL/GenBank/DDBJ databases">
        <authorList>
            <person name="Petrova K.O."/>
            <person name="Toshchakov S.V."/>
            <person name="Boltjanskaja Y.V."/>
            <person name="Kevbrin V."/>
        </authorList>
    </citation>
    <scope>NUCLEOTIDE SEQUENCE</scope>
    <source>
        <strain evidence="2">Z-910T</strain>
    </source>
</reference>
<keyword evidence="1" id="KW-0812">Transmembrane</keyword>
<feature type="transmembrane region" description="Helical" evidence="1">
    <location>
        <begin position="112"/>
        <end position="134"/>
    </location>
</feature>
<accession>A0AAU7VKA9</accession>
<gene>
    <name evidence="2" type="ORF">PRVXT_002442</name>
</gene>